<keyword evidence="4" id="KW-1185">Reference proteome</keyword>
<dbReference type="PANTHER" id="PTHR34219">
    <property type="entry name" value="IRON-REGULATED INNER MEMBRANE PROTEIN-RELATED"/>
    <property type="match status" value="1"/>
</dbReference>
<feature type="transmembrane region" description="Helical" evidence="2">
    <location>
        <begin position="408"/>
        <end position="432"/>
    </location>
</feature>
<name>A0ABS3LUT0_9PROT</name>
<reference evidence="3 4" key="1">
    <citation type="submission" date="2021-03" db="EMBL/GenBank/DDBJ databases">
        <title>The complete genome sequence of Acetobacter sacchari TBRC 11175.</title>
        <authorList>
            <person name="Charoenyingcharoen P."/>
            <person name="Yukphan P."/>
        </authorList>
    </citation>
    <scope>NUCLEOTIDE SEQUENCE [LARGE SCALE GENOMIC DNA]</scope>
    <source>
        <strain evidence="3 4">TBRC 11175</strain>
    </source>
</reference>
<dbReference type="EMBL" id="JAFVMF010000007">
    <property type="protein sequence ID" value="MBO1359682.1"/>
    <property type="molecule type" value="Genomic_DNA"/>
</dbReference>
<evidence type="ECO:0000313" key="3">
    <source>
        <dbReference type="EMBL" id="MBO1359682.1"/>
    </source>
</evidence>
<feature type="transmembrane region" description="Helical" evidence="2">
    <location>
        <begin position="375"/>
        <end position="396"/>
    </location>
</feature>
<keyword evidence="2" id="KW-1133">Transmembrane helix</keyword>
<feature type="transmembrane region" description="Helical" evidence="2">
    <location>
        <begin position="514"/>
        <end position="533"/>
    </location>
</feature>
<feature type="transmembrane region" description="Helical" evidence="2">
    <location>
        <begin position="151"/>
        <end position="177"/>
    </location>
</feature>
<feature type="transmembrane region" description="Helical" evidence="2">
    <location>
        <begin position="452"/>
        <end position="469"/>
    </location>
</feature>
<gene>
    <name evidence="3" type="ORF">J2D73_07725</name>
</gene>
<feature type="region of interest" description="Disordered" evidence="1">
    <location>
        <begin position="1"/>
        <end position="20"/>
    </location>
</feature>
<evidence type="ECO:0000256" key="2">
    <source>
        <dbReference type="SAM" id="Phobius"/>
    </source>
</evidence>
<dbReference type="Proteomes" id="UP000664771">
    <property type="component" value="Unassembled WGS sequence"/>
</dbReference>
<feature type="transmembrane region" description="Helical" evidence="2">
    <location>
        <begin position="32"/>
        <end position="54"/>
    </location>
</feature>
<organism evidence="3 4">
    <name type="scientific">Acetobacter sacchari</name>
    <dbReference type="NCBI Taxonomy" id="2661687"/>
    <lineage>
        <taxon>Bacteria</taxon>
        <taxon>Pseudomonadati</taxon>
        <taxon>Pseudomonadota</taxon>
        <taxon>Alphaproteobacteria</taxon>
        <taxon>Acetobacterales</taxon>
        <taxon>Acetobacteraceae</taxon>
        <taxon>Acetobacter</taxon>
    </lineage>
</organism>
<feature type="compositionally biased region" description="Low complexity" evidence="1">
    <location>
        <begin position="273"/>
        <end position="285"/>
    </location>
</feature>
<dbReference type="Pfam" id="PF03929">
    <property type="entry name" value="PepSY_TM"/>
    <property type="match status" value="1"/>
</dbReference>
<feature type="transmembrane region" description="Helical" evidence="2">
    <location>
        <begin position="198"/>
        <end position="215"/>
    </location>
</feature>
<feature type="region of interest" description="Disordered" evidence="1">
    <location>
        <begin position="234"/>
        <end position="292"/>
    </location>
</feature>
<dbReference type="PANTHER" id="PTHR34219:SF4">
    <property type="entry name" value="PEPSY DOMAIN-CONTAINING PROTEIN"/>
    <property type="match status" value="1"/>
</dbReference>
<dbReference type="RefSeq" id="WP_207881027.1">
    <property type="nucleotide sequence ID" value="NZ_JAFVMF010000007.1"/>
</dbReference>
<proteinExistence type="predicted"/>
<dbReference type="InterPro" id="IPR005625">
    <property type="entry name" value="PepSY-ass_TM"/>
</dbReference>
<evidence type="ECO:0000256" key="1">
    <source>
        <dbReference type="SAM" id="MobiDB-lite"/>
    </source>
</evidence>
<accession>A0ABS3LUT0</accession>
<evidence type="ECO:0000313" key="4">
    <source>
        <dbReference type="Proteomes" id="UP000664771"/>
    </source>
</evidence>
<protein>
    <submittedName>
        <fullName evidence="3">PepSY domain-containing protein</fullName>
    </submittedName>
</protein>
<feature type="compositionally biased region" description="Basic and acidic residues" evidence="1">
    <location>
        <begin position="236"/>
        <end position="272"/>
    </location>
</feature>
<keyword evidence="2" id="KW-0812">Transmembrane</keyword>
<keyword evidence="2" id="KW-0472">Membrane</keyword>
<feature type="transmembrane region" description="Helical" evidence="2">
    <location>
        <begin position="481"/>
        <end position="502"/>
    </location>
</feature>
<comment type="caution">
    <text evidence="3">The sequence shown here is derived from an EMBL/GenBank/DDBJ whole genome shotgun (WGS) entry which is preliminary data.</text>
</comment>
<sequence length="560" mass="60716">MIRKHRSHLSGPSTSASPAPPSLRARMGWLHAWVGFIAGAVLVCMFTTGTLAVFDREITRWMQPEMTLGAAYAPSATALDKAAVLLTEGERAGGRAFLSLPSEREPGLSILHLENDAFVGQTLDPRDGSVIPLRNTTGGDLFFRFHYTLHLGHLTGVIIAQLLAAGFLVTLMSGLVMHYRAMLPNLLTFRPNAPRQRSWLDAHLLAAVMFLPFLIMEPYTGIMIHANRLFPTGGEPRGDAHHGEGRPDGKRAPGEHGRGMKSDGDHHGRKMDASANAPAEPPASATHPPPLGAMYEQAVGAFGAGHIGFAQPRGDRITFVRGDDATLRMTRDHIDFDRLTGRSLGLTHEATAAAMTRQAMAGLHMARWAPSPVRWLYFASGAAGATMMSTGLILFLMKRRKNAGEHPVAMALGEALAMTAIIGLPVGCAAVFWANRLLPATMAARASWETSALFVVWLACAAHALLSAFRRRVHSAWREETAILALALGLLPALDLVTRWPWIQTQSWSVQSTYWGVDATALMFAAISGALWWRLGRARETTKHVRHPASANTIGLEYGS</sequence>